<gene>
    <name evidence="2" type="ORF">NW762_012899</name>
</gene>
<accession>A0A9W8RN66</accession>
<feature type="compositionally biased region" description="Polar residues" evidence="1">
    <location>
        <begin position="59"/>
        <end position="69"/>
    </location>
</feature>
<proteinExistence type="predicted"/>
<organism evidence="2 3">
    <name type="scientific">Fusarium torreyae</name>
    <dbReference type="NCBI Taxonomy" id="1237075"/>
    <lineage>
        <taxon>Eukaryota</taxon>
        <taxon>Fungi</taxon>
        <taxon>Dikarya</taxon>
        <taxon>Ascomycota</taxon>
        <taxon>Pezizomycotina</taxon>
        <taxon>Sordariomycetes</taxon>
        <taxon>Hypocreomycetidae</taxon>
        <taxon>Hypocreales</taxon>
        <taxon>Nectriaceae</taxon>
        <taxon>Fusarium</taxon>
    </lineage>
</organism>
<evidence type="ECO:0000313" key="3">
    <source>
        <dbReference type="Proteomes" id="UP001152049"/>
    </source>
</evidence>
<name>A0A9W8RN66_9HYPO</name>
<reference evidence="2" key="1">
    <citation type="submission" date="2022-09" db="EMBL/GenBank/DDBJ databases">
        <title>Fusarium specimens isolated from Avocado Roots.</title>
        <authorList>
            <person name="Stajich J."/>
            <person name="Roper C."/>
            <person name="Heimlech-Rivalta G."/>
        </authorList>
    </citation>
    <scope>NUCLEOTIDE SEQUENCE</scope>
    <source>
        <strain evidence="2">CF00136</strain>
    </source>
</reference>
<dbReference type="EMBL" id="JAOQAZ010000037">
    <property type="protein sequence ID" value="KAJ4248129.1"/>
    <property type="molecule type" value="Genomic_DNA"/>
</dbReference>
<evidence type="ECO:0000313" key="2">
    <source>
        <dbReference type="EMBL" id="KAJ4248129.1"/>
    </source>
</evidence>
<dbReference type="AlphaFoldDB" id="A0A9W8RN66"/>
<sequence length="83" mass="9568">MHETKDSHPTSSRLHQGAHHILLEWQQESIQFFIQTSGYELLKTNEMLHHRSPAVVMKNQKNAPSAIDTSSDHEHMGSQRPQK</sequence>
<protein>
    <submittedName>
        <fullName evidence="2">Uncharacterized protein</fullName>
    </submittedName>
</protein>
<comment type="caution">
    <text evidence="2">The sequence shown here is derived from an EMBL/GenBank/DDBJ whole genome shotgun (WGS) entry which is preliminary data.</text>
</comment>
<feature type="region of interest" description="Disordered" evidence="1">
    <location>
        <begin position="54"/>
        <end position="83"/>
    </location>
</feature>
<keyword evidence="3" id="KW-1185">Reference proteome</keyword>
<dbReference type="Proteomes" id="UP001152049">
    <property type="component" value="Unassembled WGS sequence"/>
</dbReference>
<evidence type="ECO:0000256" key="1">
    <source>
        <dbReference type="SAM" id="MobiDB-lite"/>
    </source>
</evidence>